<dbReference type="EMBL" id="JACVVK020000046">
    <property type="protein sequence ID" value="KAK7499153.1"/>
    <property type="molecule type" value="Genomic_DNA"/>
</dbReference>
<evidence type="ECO:0000313" key="2">
    <source>
        <dbReference type="EMBL" id="KAK7499153.1"/>
    </source>
</evidence>
<sequence length="184" mass="21632">MAQRGFTTTTELQGQAKENVIRIRSTAQKMETDVVSYVEKETARYREQMKNKTPEEVEELVEEVFAGVKAKVNGKLDEMKEEVKSHAPKKPQRNPKDSEESFQWKQQYYKTQMDNYRTFVSYVGGFLEGLVSLFDRILESIKQFFRDLWKWIKQALKNIAEKVANFMKYLKKEISTGFSALFGW</sequence>
<evidence type="ECO:0000313" key="3">
    <source>
        <dbReference type="Proteomes" id="UP001519460"/>
    </source>
</evidence>
<feature type="region of interest" description="Disordered" evidence="1">
    <location>
        <begin position="79"/>
        <end position="101"/>
    </location>
</feature>
<reference evidence="2 3" key="1">
    <citation type="journal article" date="2023" name="Sci. Data">
        <title>Genome assembly of the Korean intertidal mud-creeper Batillaria attramentaria.</title>
        <authorList>
            <person name="Patra A.K."/>
            <person name="Ho P.T."/>
            <person name="Jun S."/>
            <person name="Lee S.J."/>
            <person name="Kim Y."/>
            <person name="Won Y.J."/>
        </authorList>
    </citation>
    <scope>NUCLEOTIDE SEQUENCE [LARGE SCALE GENOMIC DNA]</scope>
    <source>
        <strain evidence="2">Wonlab-2016</strain>
    </source>
</reference>
<organism evidence="2 3">
    <name type="scientific">Batillaria attramentaria</name>
    <dbReference type="NCBI Taxonomy" id="370345"/>
    <lineage>
        <taxon>Eukaryota</taxon>
        <taxon>Metazoa</taxon>
        <taxon>Spiralia</taxon>
        <taxon>Lophotrochozoa</taxon>
        <taxon>Mollusca</taxon>
        <taxon>Gastropoda</taxon>
        <taxon>Caenogastropoda</taxon>
        <taxon>Sorbeoconcha</taxon>
        <taxon>Cerithioidea</taxon>
        <taxon>Batillariidae</taxon>
        <taxon>Batillaria</taxon>
    </lineage>
</organism>
<protein>
    <submittedName>
        <fullName evidence="2">Uncharacterized protein</fullName>
    </submittedName>
</protein>
<comment type="caution">
    <text evidence="2">The sequence shown here is derived from an EMBL/GenBank/DDBJ whole genome shotgun (WGS) entry which is preliminary data.</text>
</comment>
<gene>
    <name evidence="2" type="ORF">BaRGS_00009700</name>
</gene>
<evidence type="ECO:0000256" key="1">
    <source>
        <dbReference type="SAM" id="MobiDB-lite"/>
    </source>
</evidence>
<proteinExistence type="predicted"/>
<name>A0ABD0LJ29_9CAEN</name>
<keyword evidence="3" id="KW-1185">Reference proteome</keyword>
<dbReference type="SUPFAM" id="SSF58113">
    <property type="entry name" value="Apolipoprotein A-I"/>
    <property type="match status" value="1"/>
</dbReference>
<dbReference type="Proteomes" id="UP001519460">
    <property type="component" value="Unassembled WGS sequence"/>
</dbReference>
<accession>A0ABD0LJ29</accession>
<dbReference type="AlphaFoldDB" id="A0ABD0LJ29"/>